<organism evidence="2">
    <name type="scientific">Anaerostipes hadrus</name>
    <dbReference type="NCBI Taxonomy" id="649756"/>
    <lineage>
        <taxon>Bacteria</taxon>
        <taxon>Bacillati</taxon>
        <taxon>Bacillota</taxon>
        <taxon>Clostridia</taxon>
        <taxon>Lachnospirales</taxon>
        <taxon>Lachnospiraceae</taxon>
        <taxon>Anaerostipes</taxon>
    </lineage>
</organism>
<dbReference type="RefSeq" id="WP_156723296.1">
    <property type="nucleotide sequence ID" value="NZ_CACRSX010000024.1"/>
</dbReference>
<dbReference type="AlphaFoldDB" id="A0A6N2T0T3"/>
<keyword evidence="1" id="KW-0472">Membrane</keyword>
<feature type="transmembrane region" description="Helical" evidence="1">
    <location>
        <begin position="344"/>
        <end position="363"/>
    </location>
</feature>
<feature type="transmembrane region" description="Helical" evidence="1">
    <location>
        <begin position="158"/>
        <end position="178"/>
    </location>
</feature>
<proteinExistence type="predicted"/>
<evidence type="ECO:0000256" key="1">
    <source>
        <dbReference type="SAM" id="Phobius"/>
    </source>
</evidence>
<accession>A0A6N2T0T3</accession>
<dbReference type="EMBL" id="CACRSX010000024">
    <property type="protein sequence ID" value="VYS98368.1"/>
    <property type="molecule type" value="Genomic_DNA"/>
</dbReference>
<keyword evidence="1" id="KW-0812">Transmembrane</keyword>
<feature type="transmembrane region" description="Helical" evidence="1">
    <location>
        <begin position="190"/>
        <end position="221"/>
    </location>
</feature>
<feature type="transmembrane region" description="Helical" evidence="1">
    <location>
        <begin position="311"/>
        <end position="332"/>
    </location>
</feature>
<evidence type="ECO:0000313" key="2">
    <source>
        <dbReference type="EMBL" id="VYS98368.1"/>
    </source>
</evidence>
<protein>
    <recommendedName>
        <fullName evidence="3">Lipid A core-O-antigen ligase and related enzymes</fullName>
    </recommendedName>
</protein>
<feature type="transmembrane region" description="Helical" evidence="1">
    <location>
        <begin position="66"/>
        <end position="99"/>
    </location>
</feature>
<feature type="transmembrane region" description="Helical" evidence="1">
    <location>
        <begin position="111"/>
        <end position="130"/>
    </location>
</feature>
<evidence type="ECO:0008006" key="3">
    <source>
        <dbReference type="Google" id="ProtNLM"/>
    </source>
</evidence>
<feature type="transmembrane region" description="Helical" evidence="1">
    <location>
        <begin position="7"/>
        <end position="23"/>
    </location>
</feature>
<name>A0A6N2T0T3_ANAHA</name>
<feature type="transmembrane region" description="Helical" evidence="1">
    <location>
        <begin position="233"/>
        <end position="256"/>
    </location>
</feature>
<keyword evidence="1" id="KW-1133">Transmembrane helix</keyword>
<sequence length="410" mass="47476">MKIEKRTIFLTGYSLYILTNVFIESELADLGPMGKILRLLKYMGILFVILSCYNDAKLDIKRTKIIGILIFISLINMIVFNGGTAIVEIAIIIGCFAMIRDNLKDIFKWSIYNLTVGHIIIMLLSFVGILEDHITTRWVGSYMGSFFGGEYIRHQMGFLASNQIPLTLMIVYIMFIAYKKEKITIKEQLLFLILNMCCFISFGARVSFLLIIGAFFVYCILRISDKFFPNWTIKTNFIWILYPFCMMISVILGYFYNSGSNLWLLLNDIFYNRIRWAHAGLKHYGLSILGYGLKAGQATGTNGENLVDNGYVLILLQRGIILTIMVIVMWSYLTYIAEKNRDKYMVLSLILIAVASLIDNHLISYKMIPFYCTFISGQDEIKNKGRMLLDKYKFVFKYKFVLTRRNVRER</sequence>
<reference evidence="2" key="1">
    <citation type="submission" date="2019-11" db="EMBL/GenBank/DDBJ databases">
        <authorList>
            <person name="Feng L."/>
        </authorList>
    </citation>
    <scope>NUCLEOTIDE SEQUENCE</scope>
    <source>
        <strain evidence="2">AhadrusLFYP4</strain>
    </source>
</reference>
<gene>
    <name evidence="2" type="ORF">AHLFYP4_01152</name>
</gene>